<proteinExistence type="predicted"/>
<dbReference type="EMBL" id="JAJEQO010000023">
    <property type="protein sequence ID" value="MCC2214251.1"/>
    <property type="molecule type" value="Genomic_DNA"/>
</dbReference>
<evidence type="ECO:0000313" key="2">
    <source>
        <dbReference type="Proteomes" id="UP001199236"/>
    </source>
</evidence>
<reference evidence="1 2" key="1">
    <citation type="submission" date="2021-10" db="EMBL/GenBank/DDBJ databases">
        <title>Anaerobic single-cell dispensing facilitates the cultivation of human gut bacteria.</title>
        <authorList>
            <person name="Afrizal A."/>
        </authorList>
    </citation>
    <scope>NUCLEOTIDE SEQUENCE [LARGE SCALE GENOMIC DNA]</scope>
    <source>
        <strain evidence="1 2">CLA-AA-H223</strain>
    </source>
</reference>
<comment type="caution">
    <text evidence="1">The sequence shown here is derived from an EMBL/GenBank/DDBJ whole genome shotgun (WGS) entry which is preliminary data.</text>
</comment>
<protein>
    <submittedName>
        <fullName evidence="1">Uncharacterized protein</fullName>
    </submittedName>
</protein>
<sequence length="178" mass="20744">MSNSRVSTWSGIRNKLENDYLCPALRGHIQYFATSYSKSADHEGRAAIRMDGVEVLRSNYYTYFENVWTKFHHLRSTTLKDCDSAKEAINQAHAFALEQGTFDQKVFYEAFEIFNNQSIEKSLVSENPLVRIFALLDRRLGKRRLLALEESMEQELDWVRAFYVIRMQAEGLMEANNI</sequence>
<accession>A0ABS8FI74</accession>
<dbReference type="Proteomes" id="UP001199236">
    <property type="component" value="Unassembled WGS sequence"/>
</dbReference>
<evidence type="ECO:0000313" key="1">
    <source>
        <dbReference type="EMBL" id="MCC2214251.1"/>
    </source>
</evidence>
<gene>
    <name evidence="1" type="ORF">LKD34_12255</name>
</gene>
<keyword evidence="2" id="KW-1185">Reference proteome</keyword>
<dbReference type="RefSeq" id="WP_002588997.1">
    <property type="nucleotide sequence ID" value="NZ_JAJEQO010000023.1"/>
</dbReference>
<organism evidence="1 2">
    <name type="scientific">Faecalibacterium hominis</name>
    <name type="common">ex Afrizal et al. 2022</name>
    <dbReference type="NCBI Taxonomy" id="2881265"/>
    <lineage>
        <taxon>Bacteria</taxon>
        <taxon>Bacillati</taxon>
        <taxon>Bacillota</taxon>
        <taxon>Clostridia</taxon>
        <taxon>Eubacteriales</taxon>
        <taxon>Oscillospiraceae</taxon>
        <taxon>Faecalibacterium</taxon>
    </lineage>
</organism>
<name>A0ABS8FI74_9FIRM</name>
<dbReference type="InterPro" id="IPR057955">
    <property type="entry name" value="SF0329-like"/>
</dbReference>
<dbReference type="Pfam" id="PF25753">
    <property type="entry name" value="SF0329"/>
    <property type="match status" value="1"/>
</dbReference>